<sequence>MKKRRLFSLLLAAAMSLALVSCGNGGDTSGNGTADGGNASQVDADGDGYKDTVKLAISTDPNLDPWLTGMAYDLNVGRQIYDPLFREGENGEVEPWLAEGYEMVDDTHIKLTLRKGVKFHDGNELTTKDVKFFLDNIESNASAASRFVCYDTANTEIIDDYNMVVALKYPYAEGVYLMTRMYIPSSAAFESMGADKFATAPVGTGPYKMTRWDTASEIELDRFDEYWNGPAATPKLLFRVIPEASSRMIELETGGVDFAYSISTSDYDRVKETEGLTLVEGDSSLFTSLTFSMQEPLFEHKDVRYALCYAIDKQFLIDTCYGGYYTIMDTIYPKMLFGAEEVGTVPFDPDKAKELMVQAGYPDGFDITLHVVGEAEKRVCEAIQSMWLQYLNVRAEIIQMDYVNFEAAGNKYQAAVRTGAATNLTSALVIYKTSFGRTLQVNDQYLNDLVEASDQQTDPAKRLEMVQEIQEYVYDQRYQMAIANAPMVYAMNDKAEGFEFDIFGAPFLATFRVGV</sequence>
<dbReference type="PANTHER" id="PTHR30290">
    <property type="entry name" value="PERIPLASMIC BINDING COMPONENT OF ABC TRANSPORTER"/>
    <property type="match status" value="1"/>
</dbReference>
<dbReference type="InterPro" id="IPR030678">
    <property type="entry name" value="Peptide/Ni-bd"/>
</dbReference>
<evidence type="ECO:0000313" key="7">
    <source>
        <dbReference type="Proteomes" id="UP000628736"/>
    </source>
</evidence>
<organism evidence="6 7">
    <name type="scientific">Flintibacter hominis</name>
    <dbReference type="NCBI Taxonomy" id="2763048"/>
    <lineage>
        <taxon>Bacteria</taxon>
        <taxon>Bacillati</taxon>
        <taxon>Bacillota</taxon>
        <taxon>Clostridia</taxon>
        <taxon>Eubacteriales</taxon>
        <taxon>Flintibacter</taxon>
    </lineage>
</organism>
<evidence type="ECO:0000256" key="3">
    <source>
        <dbReference type="ARBA" id="ARBA00022729"/>
    </source>
</evidence>
<feature type="signal peptide" evidence="4">
    <location>
        <begin position="1"/>
        <end position="23"/>
    </location>
</feature>
<dbReference type="PROSITE" id="PS51257">
    <property type="entry name" value="PROKAR_LIPOPROTEIN"/>
    <property type="match status" value="1"/>
</dbReference>
<dbReference type="GO" id="GO:0043190">
    <property type="term" value="C:ATP-binding cassette (ABC) transporter complex"/>
    <property type="evidence" value="ECO:0007669"/>
    <property type="project" value="InterPro"/>
</dbReference>
<protein>
    <submittedName>
        <fullName evidence="6">ABC transporter substrate-binding protein</fullName>
    </submittedName>
</protein>
<evidence type="ECO:0000256" key="4">
    <source>
        <dbReference type="SAM" id="SignalP"/>
    </source>
</evidence>
<feature type="chain" id="PRO_5038800638" evidence="4">
    <location>
        <begin position="24"/>
        <end position="515"/>
    </location>
</feature>
<accession>A0A8J6M6G2</accession>
<comment type="caution">
    <text evidence="6">The sequence shown here is derived from an EMBL/GenBank/DDBJ whole genome shotgun (WGS) entry which is preliminary data.</text>
</comment>
<dbReference type="Pfam" id="PF00496">
    <property type="entry name" value="SBP_bac_5"/>
    <property type="match status" value="1"/>
</dbReference>
<dbReference type="EMBL" id="JACOPO010000001">
    <property type="protein sequence ID" value="MBC5721688.1"/>
    <property type="molecule type" value="Genomic_DNA"/>
</dbReference>
<name>A0A8J6M6G2_9FIRM</name>
<dbReference type="PANTHER" id="PTHR30290:SF9">
    <property type="entry name" value="OLIGOPEPTIDE-BINDING PROTEIN APPA"/>
    <property type="match status" value="1"/>
</dbReference>
<dbReference type="PIRSF" id="PIRSF002741">
    <property type="entry name" value="MppA"/>
    <property type="match status" value="1"/>
</dbReference>
<evidence type="ECO:0000256" key="2">
    <source>
        <dbReference type="ARBA" id="ARBA00022448"/>
    </source>
</evidence>
<keyword evidence="2" id="KW-0813">Transport</keyword>
<reference evidence="6" key="1">
    <citation type="submission" date="2020-08" db="EMBL/GenBank/DDBJ databases">
        <title>Genome public.</title>
        <authorList>
            <person name="Liu C."/>
            <person name="Sun Q."/>
        </authorList>
    </citation>
    <scope>NUCLEOTIDE SEQUENCE</scope>
    <source>
        <strain evidence="6">NSJ-23</strain>
    </source>
</reference>
<dbReference type="GO" id="GO:0042597">
    <property type="term" value="C:periplasmic space"/>
    <property type="evidence" value="ECO:0007669"/>
    <property type="project" value="UniProtKB-ARBA"/>
</dbReference>
<keyword evidence="7" id="KW-1185">Reference proteome</keyword>
<gene>
    <name evidence="6" type="ORF">H8S11_02470</name>
</gene>
<dbReference type="Gene3D" id="3.10.105.10">
    <property type="entry name" value="Dipeptide-binding Protein, Domain 3"/>
    <property type="match status" value="1"/>
</dbReference>
<evidence type="ECO:0000259" key="5">
    <source>
        <dbReference type="Pfam" id="PF00496"/>
    </source>
</evidence>
<dbReference type="SUPFAM" id="SSF53850">
    <property type="entry name" value="Periplasmic binding protein-like II"/>
    <property type="match status" value="1"/>
</dbReference>
<dbReference type="Proteomes" id="UP000628736">
    <property type="component" value="Unassembled WGS sequence"/>
</dbReference>
<dbReference type="GO" id="GO:0015833">
    <property type="term" value="P:peptide transport"/>
    <property type="evidence" value="ECO:0007669"/>
    <property type="project" value="TreeGrafter"/>
</dbReference>
<dbReference type="Gene3D" id="3.40.190.10">
    <property type="entry name" value="Periplasmic binding protein-like II"/>
    <property type="match status" value="1"/>
</dbReference>
<evidence type="ECO:0000256" key="1">
    <source>
        <dbReference type="ARBA" id="ARBA00005695"/>
    </source>
</evidence>
<proteinExistence type="inferred from homology"/>
<dbReference type="Gene3D" id="3.90.76.10">
    <property type="entry name" value="Dipeptide-binding Protein, Domain 1"/>
    <property type="match status" value="1"/>
</dbReference>
<evidence type="ECO:0000313" key="6">
    <source>
        <dbReference type="EMBL" id="MBC5721688.1"/>
    </source>
</evidence>
<keyword evidence="3 4" id="KW-0732">Signal</keyword>
<feature type="domain" description="Solute-binding protein family 5" evidence="5">
    <location>
        <begin position="92"/>
        <end position="419"/>
    </location>
</feature>
<dbReference type="RefSeq" id="WP_186852061.1">
    <property type="nucleotide sequence ID" value="NZ_JACOPO010000001.1"/>
</dbReference>
<comment type="similarity">
    <text evidence="1">Belongs to the bacterial solute-binding protein 5 family.</text>
</comment>
<dbReference type="AlphaFoldDB" id="A0A8J6M6G2"/>
<dbReference type="InterPro" id="IPR039424">
    <property type="entry name" value="SBP_5"/>
</dbReference>
<dbReference type="CDD" id="cd00995">
    <property type="entry name" value="PBP2_NikA_DppA_OppA_like"/>
    <property type="match status" value="1"/>
</dbReference>
<dbReference type="InterPro" id="IPR000914">
    <property type="entry name" value="SBP_5_dom"/>
</dbReference>
<dbReference type="GO" id="GO:1904680">
    <property type="term" value="F:peptide transmembrane transporter activity"/>
    <property type="evidence" value="ECO:0007669"/>
    <property type="project" value="TreeGrafter"/>
</dbReference>